<protein>
    <submittedName>
        <fullName evidence="2">Uncharacterized protein</fullName>
    </submittedName>
</protein>
<accession>A0A976NZI1</accession>
<dbReference type="KEGG" id="blac:94350693"/>
<dbReference type="Proteomes" id="UP000294530">
    <property type="component" value="Unassembled WGS sequence"/>
</dbReference>
<sequence length="62" mass="6529">MSGPHHIDVDLLKSKEPNLSYADAIRTDSNATGQQTGGTAPTAPNSIAGNWCLRERHLISGG</sequence>
<feature type="region of interest" description="Disordered" evidence="1">
    <location>
        <begin position="27"/>
        <end position="47"/>
    </location>
</feature>
<reference evidence="2 3" key="1">
    <citation type="journal article" date="2021" name="Genome Biol.">
        <title>AFLAP: assembly-free linkage analysis pipeline using k-mers from genome sequencing data.</title>
        <authorList>
            <person name="Fletcher K."/>
            <person name="Zhang L."/>
            <person name="Gil J."/>
            <person name="Han R."/>
            <person name="Cavanaugh K."/>
            <person name="Michelmore R."/>
        </authorList>
    </citation>
    <scope>NUCLEOTIDE SEQUENCE [LARGE SCALE GENOMIC DNA]</scope>
    <source>
        <strain evidence="2 3">SF5</strain>
    </source>
</reference>
<feature type="compositionally biased region" description="Low complexity" evidence="1">
    <location>
        <begin position="31"/>
        <end position="44"/>
    </location>
</feature>
<organism evidence="2 3">
    <name type="scientific">Bremia lactucae</name>
    <name type="common">Lettuce downy mildew</name>
    <dbReference type="NCBI Taxonomy" id="4779"/>
    <lineage>
        <taxon>Eukaryota</taxon>
        <taxon>Sar</taxon>
        <taxon>Stramenopiles</taxon>
        <taxon>Oomycota</taxon>
        <taxon>Peronosporomycetes</taxon>
        <taxon>Peronosporales</taxon>
        <taxon>Peronosporaceae</taxon>
        <taxon>Bremia</taxon>
    </lineage>
</organism>
<gene>
    <name evidence="2" type="ORF">CCR75_006957</name>
</gene>
<evidence type="ECO:0000256" key="1">
    <source>
        <dbReference type="SAM" id="MobiDB-lite"/>
    </source>
</evidence>
<dbReference type="EMBL" id="SHOA02000001">
    <property type="protein sequence ID" value="TDH73242.1"/>
    <property type="molecule type" value="Genomic_DNA"/>
</dbReference>
<dbReference type="GeneID" id="94350693"/>
<keyword evidence="3" id="KW-1185">Reference proteome</keyword>
<proteinExistence type="predicted"/>
<comment type="caution">
    <text evidence="2">The sequence shown here is derived from an EMBL/GenBank/DDBJ whole genome shotgun (WGS) entry which is preliminary data.</text>
</comment>
<evidence type="ECO:0000313" key="3">
    <source>
        <dbReference type="Proteomes" id="UP000294530"/>
    </source>
</evidence>
<dbReference type="AlphaFoldDB" id="A0A976NZI1"/>
<name>A0A976NZI1_BRELC</name>
<evidence type="ECO:0000313" key="2">
    <source>
        <dbReference type="EMBL" id="TDH73242.1"/>
    </source>
</evidence>
<dbReference type="RefSeq" id="XP_067822741.1">
    <property type="nucleotide sequence ID" value="XM_067965022.1"/>
</dbReference>